<organism evidence="6">
    <name type="scientific">marine sediment metagenome</name>
    <dbReference type="NCBI Taxonomy" id="412755"/>
    <lineage>
        <taxon>unclassified sequences</taxon>
        <taxon>metagenomes</taxon>
        <taxon>ecological metagenomes</taxon>
    </lineage>
</organism>
<dbReference type="Gene3D" id="1.20.120.1630">
    <property type="match status" value="1"/>
</dbReference>
<evidence type="ECO:0000256" key="3">
    <source>
        <dbReference type="ARBA" id="ARBA00022989"/>
    </source>
</evidence>
<evidence type="ECO:0000256" key="5">
    <source>
        <dbReference type="SAM" id="Phobius"/>
    </source>
</evidence>
<evidence type="ECO:0000256" key="4">
    <source>
        <dbReference type="ARBA" id="ARBA00023136"/>
    </source>
</evidence>
<feature type="transmembrane region" description="Helical" evidence="5">
    <location>
        <begin position="75"/>
        <end position="93"/>
    </location>
</feature>
<dbReference type="EMBL" id="LAZR01001549">
    <property type="protein sequence ID" value="KKN42905.1"/>
    <property type="molecule type" value="Genomic_DNA"/>
</dbReference>
<dbReference type="InterPro" id="IPR052527">
    <property type="entry name" value="Metal_cation-efflux_comp"/>
</dbReference>
<comment type="subcellular location">
    <subcellularLocation>
        <location evidence="1">Endomembrane system</location>
        <topology evidence="1">Multi-pass membrane protein</topology>
    </subcellularLocation>
</comment>
<feature type="transmembrane region" description="Helical" evidence="5">
    <location>
        <begin position="39"/>
        <end position="55"/>
    </location>
</feature>
<keyword evidence="2 5" id="KW-0812">Transmembrane</keyword>
<feature type="transmembrane region" description="Helical" evidence="5">
    <location>
        <begin position="12"/>
        <end position="33"/>
    </location>
</feature>
<protein>
    <recommendedName>
        <fullName evidence="7">Steroid 5-alpha reductase C-terminal domain-containing protein</fullName>
    </recommendedName>
</protein>
<evidence type="ECO:0000256" key="1">
    <source>
        <dbReference type="ARBA" id="ARBA00004127"/>
    </source>
</evidence>
<dbReference type="PANTHER" id="PTHR43847:SF1">
    <property type="entry name" value="BLL3993 PROTEIN"/>
    <property type="match status" value="1"/>
</dbReference>
<sequence length="227" mass="25998">MSEKNTDPNPVIKFIILYIILALALFIPAGTIFWLQGGIYIIIMIVFSTSFIIYLKKKDPELLEARAKTKATESWDKKIGVIAGIFILAMYILPGFDAVRFHWSSIPLIINTIGFFGMILAIILFFLVTRENTYLSRVIEIQEERGHKVITTGPYKIVRHPMYLALIVLYPSHCLALGSFYALIPSLGVIITIIVQIHYEDKKLHEELEGYKEYATKTRYKLIPGIW</sequence>
<dbReference type="InterPro" id="IPR007318">
    <property type="entry name" value="Phopholipid_MeTrfase"/>
</dbReference>
<proteinExistence type="predicted"/>
<evidence type="ECO:0000256" key="2">
    <source>
        <dbReference type="ARBA" id="ARBA00022692"/>
    </source>
</evidence>
<accession>A0A0F9QFR1</accession>
<gene>
    <name evidence="6" type="ORF">LCGC14_0708510</name>
</gene>
<evidence type="ECO:0008006" key="7">
    <source>
        <dbReference type="Google" id="ProtNLM"/>
    </source>
</evidence>
<dbReference type="AlphaFoldDB" id="A0A0F9QFR1"/>
<reference evidence="6" key="1">
    <citation type="journal article" date="2015" name="Nature">
        <title>Complex archaea that bridge the gap between prokaryotes and eukaryotes.</title>
        <authorList>
            <person name="Spang A."/>
            <person name="Saw J.H."/>
            <person name="Jorgensen S.L."/>
            <person name="Zaremba-Niedzwiedzka K."/>
            <person name="Martijn J."/>
            <person name="Lind A.E."/>
            <person name="van Eijk R."/>
            <person name="Schleper C."/>
            <person name="Guy L."/>
            <person name="Ettema T.J."/>
        </authorList>
    </citation>
    <scope>NUCLEOTIDE SEQUENCE</scope>
</reference>
<dbReference type="Pfam" id="PF04191">
    <property type="entry name" value="PEMT"/>
    <property type="match status" value="1"/>
</dbReference>
<evidence type="ECO:0000313" key="6">
    <source>
        <dbReference type="EMBL" id="KKN42905.1"/>
    </source>
</evidence>
<dbReference type="GO" id="GO:0012505">
    <property type="term" value="C:endomembrane system"/>
    <property type="evidence" value="ECO:0007669"/>
    <property type="project" value="UniProtKB-SubCell"/>
</dbReference>
<feature type="transmembrane region" description="Helical" evidence="5">
    <location>
        <begin position="105"/>
        <end position="128"/>
    </location>
</feature>
<name>A0A0F9QFR1_9ZZZZ</name>
<keyword evidence="3 5" id="KW-1133">Transmembrane helix</keyword>
<dbReference type="PANTHER" id="PTHR43847">
    <property type="entry name" value="BLL3993 PROTEIN"/>
    <property type="match status" value="1"/>
</dbReference>
<keyword evidence="4 5" id="KW-0472">Membrane</keyword>
<comment type="caution">
    <text evidence="6">The sequence shown here is derived from an EMBL/GenBank/DDBJ whole genome shotgun (WGS) entry which is preliminary data.</text>
</comment>